<dbReference type="GO" id="GO:0042310">
    <property type="term" value="P:vasoconstriction"/>
    <property type="evidence" value="ECO:0007669"/>
    <property type="project" value="Ensembl"/>
</dbReference>
<evidence type="ECO:0000256" key="3">
    <source>
        <dbReference type="ARBA" id="ARBA00022525"/>
    </source>
</evidence>
<dbReference type="eggNOG" id="ENOG502S201">
    <property type="taxonomic scope" value="Eukaryota"/>
</dbReference>
<keyword evidence="4 11" id="KW-0479">Metal-binding</keyword>
<evidence type="ECO:0000313" key="13">
    <source>
        <dbReference type="Ensembl" id="ENSMPUP00000013013.1"/>
    </source>
</evidence>
<dbReference type="CDD" id="cd00152">
    <property type="entry name" value="PTX"/>
    <property type="match status" value="1"/>
</dbReference>
<dbReference type="GO" id="GO:0001849">
    <property type="term" value="F:complement component C1q complex binding"/>
    <property type="evidence" value="ECO:0007669"/>
    <property type="project" value="Ensembl"/>
</dbReference>
<dbReference type="InterPro" id="IPR030476">
    <property type="entry name" value="Pentaxin_CS"/>
</dbReference>
<keyword evidence="7" id="KW-1015">Disulfide bond</keyword>
<dbReference type="SUPFAM" id="SSF49899">
    <property type="entry name" value="Concanavalin A-like lectins/glucanases"/>
    <property type="match status" value="1"/>
</dbReference>
<dbReference type="GO" id="GO:0005509">
    <property type="term" value="F:calcium ion binding"/>
    <property type="evidence" value="ECO:0007669"/>
    <property type="project" value="Ensembl"/>
</dbReference>
<evidence type="ECO:0000256" key="6">
    <source>
        <dbReference type="ARBA" id="ARBA00022837"/>
    </source>
</evidence>
<evidence type="ECO:0000259" key="12">
    <source>
        <dbReference type="PROSITE" id="PS51828"/>
    </source>
</evidence>
<dbReference type="Ensembl" id="ENSMPUT00000013222.1">
    <property type="protein sequence ID" value="ENSMPUP00000013013.1"/>
    <property type="gene ID" value="ENSMPUG00000013109.1"/>
</dbReference>
<dbReference type="GO" id="GO:0042802">
    <property type="term" value="F:identical protein binding"/>
    <property type="evidence" value="ECO:0007669"/>
    <property type="project" value="Ensembl"/>
</dbReference>
<dbReference type="FunFam" id="2.60.120.200:FF:000070">
    <property type="entry name" value="Serum amyloid P-component"/>
    <property type="match status" value="1"/>
</dbReference>
<dbReference type="GO" id="GO:0010888">
    <property type="term" value="P:negative regulation of lipid storage"/>
    <property type="evidence" value="ECO:0007669"/>
    <property type="project" value="Ensembl"/>
</dbReference>
<feature type="domain" description="Pentraxin (PTX)" evidence="12">
    <location>
        <begin position="25"/>
        <end position="217"/>
    </location>
</feature>
<dbReference type="GO" id="GO:0032945">
    <property type="term" value="P:negative regulation of mononuclear cell proliferation"/>
    <property type="evidence" value="ECO:0007669"/>
    <property type="project" value="Ensembl"/>
</dbReference>
<dbReference type="GO" id="GO:0032677">
    <property type="term" value="P:regulation of interleukin-8 production"/>
    <property type="evidence" value="ECO:0007669"/>
    <property type="project" value="Ensembl"/>
</dbReference>
<name>M3YNV6_MUSPF</name>
<evidence type="ECO:0000256" key="7">
    <source>
        <dbReference type="ARBA" id="ARBA00023157"/>
    </source>
</evidence>
<dbReference type="EMBL" id="AEYP01087963">
    <property type="status" value="NOT_ANNOTATED_CDS"/>
    <property type="molecule type" value="Genomic_DNA"/>
</dbReference>
<evidence type="ECO:0000256" key="4">
    <source>
        <dbReference type="ARBA" id="ARBA00022723"/>
    </source>
</evidence>
<dbReference type="Pfam" id="PF00354">
    <property type="entry name" value="Pentaxin"/>
    <property type="match status" value="1"/>
</dbReference>
<dbReference type="SMART" id="SM00159">
    <property type="entry name" value="PTX"/>
    <property type="match status" value="1"/>
</dbReference>
<protein>
    <recommendedName>
        <fullName evidence="11">Pentraxin family member</fullName>
    </recommendedName>
</protein>
<dbReference type="GO" id="GO:0010745">
    <property type="term" value="P:negative regulation of macrophage derived foam cell differentiation"/>
    <property type="evidence" value="ECO:0007669"/>
    <property type="project" value="Ensembl"/>
</dbReference>
<dbReference type="GO" id="GO:0030169">
    <property type="term" value="F:low-density lipoprotein particle binding"/>
    <property type="evidence" value="ECO:0007669"/>
    <property type="project" value="Ensembl"/>
</dbReference>
<evidence type="ECO:0000256" key="1">
    <source>
        <dbReference type="ARBA" id="ARBA00004613"/>
    </source>
</evidence>
<comment type="subunit">
    <text evidence="11">Homopentamer. Pentaxin (or pentraxin) have a discoid arrangement of 5 non-covalently bound subunits.</text>
</comment>
<feature type="signal peptide" evidence="11">
    <location>
        <begin position="1"/>
        <end position="24"/>
    </location>
</feature>
<dbReference type="OMA" id="MEKLLWC"/>
<dbReference type="GeneTree" id="ENSGT01100000263515"/>
<dbReference type="InParanoid" id="M3YNV6"/>
<feature type="chain" id="PRO_5006993148" description="Pentraxin family member" evidence="11">
    <location>
        <begin position="25"/>
        <end position="221"/>
    </location>
</feature>
<sequence>LGKRAVWLAQLLILSFSVFSPADTRRKAFVFPTESVTLSVPVQKPLKAFTLCLQVYTALAHPYSLSSYATRAQHNEILLFREKPGLYSVSVGGGDLTVPETFYTPRHFCVTWESQTGITELGGWKPMVRMSLRKEYTVGSEASISLGQEQDSFGGDFDKTQVLVGEVGDGNMWDFVLPPEEIRAVSTGGVSIPNFLNWQELKYETRGVAVLHTRLWPRDRI</sequence>
<comment type="caution">
    <text evidence="10">Lacks conserved residue(s) required for the propagation of feature annotation.</text>
</comment>
<dbReference type="STRING" id="9669.ENSMPUP00000013013"/>
<comment type="similarity">
    <text evidence="9 11">Belongs to the pentraxin family.</text>
</comment>
<evidence type="ECO:0000256" key="11">
    <source>
        <dbReference type="RuleBase" id="RU362112"/>
    </source>
</evidence>
<dbReference type="PROSITE" id="PS00289">
    <property type="entry name" value="PTX_1"/>
    <property type="match status" value="1"/>
</dbReference>
<proteinExistence type="inferred from homology"/>
<keyword evidence="2" id="KW-0011">Acute phase</keyword>
<dbReference type="GO" id="GO:0045087">
    <property type="term" value="P:innate immune response"/>
    <property type="evidence" value="ECO:0007669"/>
    <property type="project" value="TreeGrafter"/>
</dbReference>
<dbReference type="HOGENOM" id="CLU_032051_2_0_1"/>
<dbReference type="InterPro" id="IPR013320">
    <property type="entry name" value="ConA-like_dom_sf"/>
</dbReference>
<dbReference type="Gene3D" id="2.60.120.200">
    <property type="match status" value="1"/>
</dbReference>
<dbReference type="InterPro" id="IPR051005">
    <property type="entry name" value="Pentraxin_domain"/>
</dbReference>
<accession>M3YNV6</accession>
<keyword evidence="5 11" id="KW-0732">Signal</keyword>
<dbReference type="PANTHER" id="PTHR45869:SF7">
    <property type="entry name" value="C-REACTIVE PROTEIN"/>
    <property type="match status" value="1"/>
</dbReference>
<dbReference type="GO" id="GO:0005615">
    <property type="term" value="C:extracellular space"/>
    <property type="evidence" value="ECO:0007669"/>
    <property type="project" value="Ensembl"/>
</dbReference>
<comment type="function">
    <text evidence="8">Displays several functions associated with host defense: it promotes agglutination, bacterial capsular swelling, phagocytosis and complement fixation through its calcium-dependent binding to phosphorylcholine. Can interact with DNA and histones and may scavenge nuclear material released from damaged circulating cells.</text>
</comment>
<organism evidence="13">
    <name type="scientific">Mustela putorius furo</name>
    <name type="common">European domestic ferret</name>
    <name type="synonym">Mustela furo</name>
    <dbReference type="NCBI Taxonomy" id="9669"/>
    <lineage>
        <taxon>Eukaryota</taxon>
        <taxon>Metazoa</taxon>
        <taxon>Chordata</taxon>
        <taxon>Craniata</taxon>
        <taxon>Vertebrata</taxon>
        <taxon>Euteleostomi</taxon>
        <taxon>Mammalia</taxon>
        <taxon>Eutheria</taxon>
        <taxon>Laurasiatheria</taxon>
        <taxon>Carnivora</taxon>
        <taxon>Caniformia</taxon>
        <taxon>Musteloidea</taxon>
        <taxon>Mustelidae</taxon>
        <taxon>Mustelinae</taxon>
        <taxon>Mustela</taxon>
    </lineage>
</organism>
<comment type="subcellular location">
    <subcellularLocation>
        <location evidence="1 11">Secreted</location>
    </subcellularLocation>
</comment>
<evidence type="ECO:0000256" key="8">
    <source>
        <dbReference type="ARBA" id="ARBA00037561"/>
    </source>
</evidence>
<dbReference type="InterPro" id="IPR001759">
    <property type="entry name" value="PTX_dom"/>
</dbReference>
<dbReference type="AlphaFoldDB" id="M3YNV6"/>
<evidence type="ECO:0000256" key="10">
    <source>
        <dbReference type="PROSITE-ProRule" id="PRU01172"/>
    </source>
</evidence>
<evidence type="ECO:0000256" key="2">
    <source>
        <dbReference type="ARBA" id="ARBA00022486"/>
    </source>
</evidence>
<keyword evidence="6 11" id="KW-0106">Calcium</keyword>
<dbReference type="PROSITE" id="PS51828">
    <property type="entry name" value="PTX_2"/>
    <property type="match status" value="1"/>
</dbReference>
<dbReference type="GO" id="GO:0006953">
    <property type="term" value="P:acute-phase response"/>
    <property type="evidence" value="ECO:0007669"/>
    <property type="project" value="UniProtKB-KW"/>
</dbReference>
<dbReference type="GO" id="GO:0010628">
    <property type="term" value="P:positive regulation of gene expression"/>
    <property type="evidence" value="ECO:0007669"/>
    <property type="project" value="Ensembl"/>
</dbReference>
<gene>
    <name evidence="13" type="primary">CRP</name>
</gene>
<dbReference type="GO" id="GO:0050750">
    <property type="term" value="F:low-density lipoprotein particle receptor binding"/>
    <property type="evidence" value="ECO:0007669"/>
    <property type="project" value="Ensembl"/>
</dbReference>
<keyword evidence="3" id="KW-0964">Secreted</keyword>
<evidence type="ECO:0000256" key="5">
    <source>
        <dbReference type="ARBA" id="ARBA00022729"/>
    </source>
</evidence>
<reference evidence="13" key="1">
    <citation type="submission" date="2024-06" db="UniProtKB">
        <authorList>
            <consortium name="Ensembl"/>
        </authorList>
    </citation>
    <scope>IDENTIFICATION</scope>
</reference>
<dbReference type="PANTHER" id="PTHR45869">
    <property type="entry name" value="C-REACTIVE PROTEIN-RELATED"/>
    <property type="match status" value="1"/>
</dbReference>
<comment type="cofactor">
    <cofactor evidence="11">
        <name>Ca(2+)</name>
        <dbReference type="ChEBI" id="CHEBI:29108"/>
    </cofactor>
    <text evidence="11">Binds 2 calcium ions per subunit.</text>
</comment>
<evidence type="ECO:0000256" key="9">
    <source>
        <dbReference type="ARBA" id="ARBA00038102"/>
    </source>
</evidence>
<dbReference type="GO" id="GO:0032930">
    <property type="term" value="P:positive regulation of superoxide anion generation"/>
    <property type="evidence" value="ECO:0007669"/>
    <property type="project" value="Ensembl"/>
</dbReference>
<dbReference type="PRINTS" id="PR00895">
    <property type="entry name" value="PENTAXIN"/>
</dbReference>